<accession>A0A8F8KPG4</accession>
<name>A0A8F8KPG4_9VIRU</name>
<gene>
    <name evidence="1" type="ORF">KOM_12_393</name>
</gene>
<evidence type="ECO:0000313" key="1">
    <source>
        <dbReference type="EMBL" id="QYA18661.1"/>
    </source>
</evidence>
<protein>
    <submittedName>
        <fullName evidence="1">Uncharacterized protein</fullName>
    </submittedName>
</protein>
<reference evidence="1" key="1">
    <citation type="submission" date="2021-06" db="EMBL/GenBank/DDBJ databases">
        <authorList>
            <person name="Rolland C."/>
        </authorList>
    </citation>
    <scope>NUCLEOTIDE SEQUENCE</scope>
    <source>
        <strain evidence="1">347.936635</strain>
    </source>
</reference>
<organism evidence="1">
    <name type="scientific">Clandestinovirus</name>
    <dbReference type="NCBI Taxonomy" id="2831644"/>
    <lineage>
        <taxon>Viruses</taxon>
    </lineage>
</organism>
<proteinExistence type="predicted"/>
<dbReference type="EMBL" id="MZ420154">
    <property type="protein sequence ID" value="QYA18661.1"/>
    <property type="molecule type" value="Genomic_DNA"/>
</dbReference>
<sequence length="217" mass="25605">MQIPRELHRTILSKLPTFMLVRLQGTLISHERFIEMLSSRIHRPISVKNNISNVLRQYVYHIMFQVDPDDAHHMLGYARIFGGGFRQKLEACIKGEEDYSVIQYRTMGIKHALKKFRQKDYFRWIMFDFGIVTSKSADFLPTMFSEDFLAVVASLLEKQVPAKLKLYLDDKCCDGYTFYLHDTKGKHEYSFDIDRDTNKVIKQDVSTFTKLIQYVRQ</sequence>